<dbReference type="RefSeq" id="WP_236978601.1">
    <property type="nucleotide sequence ID" value="NZ_BRXE01000020.1"/>
</dbReference>
<dbReference type="Proteomes" id="UP001165663">
    <property type="component" value="Unassembled WGS sequence"/>
</dbReference>
<keyword evidence="3" id="KW-1185">Reference proteome</keyword>
<dbReference type="GeneID" id="83630479"/>
<dbReference type="AlphaFoldDB" id="A0A9P3V059"/>
<proteinExistence type="predicted"/>
<reference evidence="2" key="1">
    <citation type="submission" date="2022-08" db="EMBL/GenBank/DDBJ databases">
        <title>Mycobacterium kiyosense sp. nov., scotochromogenic slow-glowing species isolated from respiratory specimens.</title>
        <authorList>
            <person name="Fukano H."/>
            <person name="Kazumi Y."/>
            <person name="Sakagami N."/>
            <person name="Ato M."/>
            <person name="Mitarai S."/>
            <person name="Hoshino Y."/>
        </authorList>
    </citation>
    <scope>NUCLEOTIDE SEQUENCE</scope>
    <source>
        <strain evidence="2">1413</strain>
        <strain evidence="1">SRL2020-028</strain>
    </source>
</reference>
<sequence>MTADTIGPQHDRAAAGTDPRGWLVFEHLPDDLQRAEDATQAADHQRQQFSAFNLPAVWGTSDPAGLAAIQARARRILTAAGMSSWRVNVRPATDAERTLLEHLGHELPAELFTAITYPSTGTRNRRWPQLESQEESA</sequence>
<dbReference type="Proteomes" id="UP001064782">
    <property type="component" value="Unassembled WGS sequence"/>
</dbReference>
<evidence type="ECO:0000313" key="3">
    <source>
        <dbReference type="Proteomes" id="UP001064782"/>
    </source>
</evidence>
<name>A0A9P3V059_9MYCO</name>
<dbReference type="EMBL" id="BRXE01000020">
    <property type="protein sequence ID" value="GLB83066.1"/>
    <property type="molecule type" value="Genomic_DNA"/>
</dbReference>
<protein>
    <submittedName>
        <fullName evidence="2">Uncharacterized protein</fullName>
    </submittedName>
</protein>
<dbReference type="EMBL" id="BRZI01000023">
    <property type="protein sequence ID" value="GLD31277.1"/>
    <property type="molecule type" value="Genomic_DNA"/>
</dbReference>
<accession>A0A9P3V059</accession>
<evidence type="ECO:0000313" key="1">
    <source>
        <dbReference type="EMBL" id="GLB83066.1"/>
    </source>
</evidence>
<organism evidence="2 3">
    <name type="scientific">Mycobacterium kiyosense</name>
    <dbReference type="NCBI Taxonomy" id="2871094"/>
    <lineage>
        <taxon>Bacteria</taxon>
        <taxon>Bacillati</taxon>
        <taxon>Actinomycetota</taxon>
        <taxon>Actinomycetes</taxon>
        <taxon>Mycobacteriales</taxon>
        <taxon>Mycobacteriaceae</taxon>
        <taxon>Mycobacterium</taxon>
    </lineage>
</organism>
<gene>
    <name evidence="2" type="ORF">Mkiyose1413_31600</name>
    <name evidence="1" type="ORF">SRL2020028_23220</name>
</gene>
<evidence type="ECO:0000313" key="2">
    <source>
        <dbReference type="EMBL" id="GLD31277.1"/>
    </source>
</evidence>
<comment type="caution">
    <text evidence="2">The sequence shown here is derived from an EMBL/GenBank/DDBJ whole genome shotgun (WGS) entry which is preliminary data.</text>
</comment>